<protein>
    <recommendedName>
        <fullName evidence="3">Transmembrane protein</fullName>
    </recommendedName>
</protein>
<accession>A0A7S1SK53</accession>
<dbReference type="AlphaFoldDB" id="A0A7S1SK53"/>
<organism evidence="2">
    <name type="scientific">Tetraselmis chuii</name>
    <dbReference type="NCBI Taxonomy" id="63592"/>
    <lineage>
        <taxon>Eukaryota</taxon>
        <taxon>Viridiplantae</taxon>
        <taxon>Chlorophyta</taxon>
        <taxon>core chlorophytes</taxon>
        <taxon>Chlorodendrophyceae</taxon>
        <taxon>Chlorodendrales</taxon>
        <taxon>Chlorodendraceae</taxon>
        <taxon>Tetraselmis</taxon>
    </lineage>
</organism>
<feature type="transmembrane region" description="Helical" evidence="1">
    <location>
        <begin position="182"/>
        <end position="207"/>
    </location>
</feature>
<name>A0A7S1SK53_9CHLO</name>
<keyword evidence="1" id="KW-1133">Transmembrane helix</keyword>
<dbReference type="EMBL" id="HBGG01007023">
    <property type="protein sequence ID" value="CAD9201239.1"/>
    <property type="molecule type" value="Transcribed_RNA"/>
</dbReference>
<gene>
    <name evidence="2" type="ORF">TCHU04912_LOCUS3472</name>
</gene>
<proteinExistence type="predicted"/>
<evidence type="ECO:0008006" key="3">
    <source>
        <dbReference type="Google" id="ProtNLM"/>
    </source>
</evidence>
<feature type="transmembrane region" description="Helical" evidence="1">
    <location>
        <begin position="93"/>
        <end position="114"/>
    </location>
</feature>
<sequence>MGSTVALKLLSALVSLGGAALLVASLFSPHFLNVHEKHPGALVQVSAWLGFLKGEMVWKTFLEKPAVVPFDYKAGALCKDACNTLRKAGMYGTAALCLASVLLVGAATLVLAACPMQTEPPLIGRPRLPLHPHLVVWSRHLCIYAANAIAAGVLIWFLMLQRLGGEYADMGLHGDTTASPGLSLWLVVGGFASVVGNTVILTVVRLFERLRVAEGRGSQEHTPLVSLI</sequence>
<reference evidence="2" key="1">
    <citation type="submission" date="2021-01" db="EMBL/GenBank/DDBJ databases">
        <authorList>
            <person name="Corre E."/>
            <person name="Pelletier E."/>
            <person name="Niang G."/>
            <person name="Scheremetjew M."/>
            <person name="Finn R."/>
            <person name="Kale V."/>
            <person name="Holt S."/>
            <person name="Cochrane G."/>
            <person name="Meng A."/>
            <person name="Brown T."/>
            <person name="Cohen L."/>
        </authorList>
    </citation>
    <scope>NUCLEOTIDE SEQUENCE</scope>
    <source>
        <strain evidence="2">PLY429</strain>
    </source>
</reference>
<keyword evidence="1" id="KW-0812">Transmembrane</keyword>
<evidence type="ECO:0000313" key="2">
    <source>
        <dbReference type="EMBL" id="CAD9201239.1"/>
    </source>
</evidence>
<keyword evidence="1" id="KW-0472">Membrane</keyword>
<evidence type="ECO:0000256" key="1">
    <source>
        <dbReference type="SAM" id="Phobius"/>
    </source>
</evidence>
<feature type="transmembrane region" description="Helical" evidence="1">
    <location>
        <begin position="134"/>
        <end position="159"/>
    </location>
</feature>